<organism evidence="2 3">
    <name type="scientific">Nocardia macrotermitis</name>
    <dbReference type="NCBI Taxonomy" id="2585198"/>
    <lineage>
        <taxon>Bacteria</taxon>
        <taxon>Bacillati</taxon>
        <taxon>Actinomycetota</taxon>
        <taxon>Actinomycetes</taxon>
        <taxon>Mycobacteriales</taxon>
        <taxon>Nocardiaceae</taxon>
        <taxon>Nocardia</taxon>
    </lineage>
</organism>
<feature type="region of interest" description="Disordered" evidence="1">
    <location>
        <begin position="1"/>
        <end position="70"/>
    </location>
</feature>
<keyword evidence="3" id="KW-1185">Reference proteome</keyword>
<evidence type="ECO:0000313" key="3">
    <source>
        <dbReference type="Proteomes" id="UP000438448"/>
    </source>
</evidence>
<comment type="caution">
    <text evidence="2">The sequence shown here is derived from an EMBL/GenBank/DDBJ whole genome shotgun (WGS) entry which is preliminary data.</text>
</comment>
<sequence>MGRSFNMRAINDPRSPHASAHSSTVIPDLRNNILSAPLKSDNVGSSPAPTNRFEASSTRTPPSSKAPDTPLTLCQLIVDGRVHPTTDRPREAQTVSSRGPQLRATGQNSVWITPSTLYARRFGADEHDAAADWVLGRMGLPH</sequence>
<gene>
    <name evidence="2" type="ORF">NRB20_55830</name>
</gene>
<proteinExistence type="predicted"/>
<reference evidence="2 3" key="1">
    <citation type="submission" date="2019-10" db="EMBL/GenBank/DDBJ databases">
        <title>Nocardia macrotermitis sp. nov. and Nocardia aurantia sp. nov., isolated from the gut of fungus growing-termite Macrotermes natalensis.</title>
        <authorList>
            <person name="Benndorf R."/>
            <person name="Schwitalla J."/>
            <person name="Martin K."/>
            <person name="De Beer W."/>
            <person name="Kaster A.-K."/>
            <person name="Vollmers J."/>
            <person name="Poulsen M."/>
            <person name="Beemelmanns C."/>
        </authorList>
    </citation>
    <scope>NUCLEOTIDE SEQUENCE [LARGE SCALE GENOMIC DNA]</scope>
    <source>
        <strain evidence="2 3">RB20</strain>
    </source>
</reference>
<dbReference type="EMBL" id="WEGK01000013">
    <property type="protein sequence ID" value="MQY22465.1"/>
    <property type="molecule type" value="Genomic_DNA"/>
</dbReference>
<name>A0A7K0D9M3_9NOCA</name>
<dbReference type="Proteomes" id="UP000438448">
    <property type="component" value="Unassembled WGS sequence"/>
</dbReference>
<feature type="compositionally biased region" description="Polar residues" evidence="1">
    <location>
        <begin position="42"/>
        <end position="63"/>
    </location>
</feature>
<evidence type="ECO:0000256" key="1">
    <source>
        <dbReference type="SAM" id="MobiDB-lite"/>
    </source>
</evidence>
<accession>A0A7K0D9M3</accession>
<dbReference type="AlphaFoldDB" id="A0A7K0D9M3"/>
<evidence type="ECO:0000313" key="2">
    <source>
        <dbReference type="EMBL" id="MQY22465.1"/>
    </source>
</evidence>
<protein>
    <submittedName>
        <fullName evidence="2">Uncharacterized protein</fullName>
    </submittedName>
</protein>